<evidence type="ECO:0000256" key="2">
    <source>
        <dbReference type="ARBA" id="ARBA00022771"/>
    </source>
</evidence>
<dbReference type="PANTHER" id="PTHR14677">
    <property type="entry name" value="ARSENITE INDUCUBLE RNA ASSOCIATED PROTEIN AIP-1-RELATED"/>
    <property type="match status" value="1"/>
</dbReference>
<dbReference type="Gene3D" id="4.10.1110.10">
    <property type="entry name" value="AN1-like Zinc finger"/>
    <property type="match status" value="2"/>
</dbReference>
<dbReference type="GO" id="GO:0005737">
    <property type="term" value="C:cytoplasm"/>
    <property type="evidence" value="ECO:0007669"/>
    <property type="project" value="TreeGrafter"/>
</dbReference>
<evidence type="ECO:0000256" key="1">
    <source>
        <dbReference type="ARBA" id="ARBA00022723"/>
    </source>
</evidence>
<accession>A0AAD7JGU8</accession>
<evidence type="ECO:0000259" key="4">
    <source>
        <dbReference type="SMART" id="SM00154"/>
    </source>
</evidence>
<proteinExistence type="predicted"/>
<name>A0AAD7JGU8_9AGAR</name>
<feature type="domain" description="AN1-type" evidence="4">
    <location>
        <begin position="10"/>
        <end position="48"/>
    </location>
</feature>
<dbReference type="SMART" id="SM00154">
    <property type="entry name" value="ZnF_AN1"/>
    <property type="match status" value="2"/>
</dbReference>
<evidence type="ECO:0000313" key="6">
    <source>
        <dbReference type="Proteomes" id="UP001215280"/>
    </source>
</evidence>
<protein>
    <recommendedName>
        <fullName evidence="4">AN1-type domain-containing protein</fullName>
    </recommendedName>
</protein>
<gene>
    <name evidence="5" type="ORF">DFH07DRAFT_376477</name>
</gene>
<keyword evidence="3" id="KW-0862">Zinc</keyword>
<dbReference type="PANTHER" id="PTHR14677:SF20">
    <property type="entry name" value="ZINC FINGER AN1-TYPE CONTAINING 2A-RELATED"/>
    <property type="match status" value="1"/>
</dbReference>
<comment type="caution">
    <text evidence="5">The sequence shown here is derived from an EMBL/GenBank/DDBJ whole genome shotgun (WGS) entry which is preliminary data.</text>
</comment>
<dbReference type="AlphaFoldDB" id="A0AAD7JGU8"/>
<dbReference type="GO" id="GO:0008270">
    <property type="term" value="F:zinc ion binding"/>
    <property type="evidence" value="ECO:0007669"/>
    <property type="project" value="UniProtKB-KW"/>
</dbReference>
<keyword evidence="6" id="KW-1185">Reference proteome</keyword>
<keyword evidence="1" id="KW-0479">Metal-binding</keyword>
<organism evidence="5 6">
    <name type="scientific">Mycena maculata</name>
    <dbReference type="NCBI Taxonomy" id="230809"/>
    <lineage>
        <taxon>Eukaryota</taxon>
        <taxon>Fungi</taxon>
        <taxon>Dikarya</taxon>
        <taxon>Basidiomycota</taxon>
        <taxon>Agaricomycotina</taxon>
        <taxon>Agaricomycetes</taxon>
        <taxon>Agaricomycetidae</taxon>
        <taxon>Agaricales</taxon>
        <taxon>Marasmiineae</taxon>
        <taxon>Mycenaceae</taxon>
        <taxon>Mycena</taxon>
    </lineage>
</organism>
<dbReference type="Pfam" id="PF01428">
    <property type="entry name" value="zf-AN1"/>
    <property type="match status" value="2"/>
</dbReference>
<evidence type="ECO:0000256" key="3">
    <source>
        <dbReference type="ARBA" id="ARBA00022833"/>
    </source>
</evidence>
<dbReference type="EMBL" id="JARJLG010000037">
    <property type="protein sequence ID" value="KAJ7764497.1"/>
    <property type="molecule type" value="Genomic_DNA"/>
</dbReference>
<keyword evidence="2" id="KW-0863">Zinc-finger</keyword>
<reference evidence="5" key="1">
    <citation type="submission" date="2023-03" db="EMBL/GenBank/DDBJ databases">
        <title>Massive genome expansion in bonnet fungi (Mycena s.s.) driven by repeated elements and novel gene families across ecological guilds.</title>
        <authorList>
            <consortium name="Lawrence Berkeley National Laboratory"/>
            <person name="Harder C.B."/>
            <person name="Miyauchi S."/>
            <person name="Viragh M."/>
            <person name="Kuo A."/>
            <person name="Thoen E."/>
            <person name="Andreopoulos B."/>
            <person name="Lu D."/>
            <person name="Skrede I."/>
            <person name="Drula E."/>
            <person name="Henrissat B."/>
            <person name="Morin E."/>
            <person name="Kohler A."/>
            <person name="Barry K."/>
            <person name="LaButti K."/>
            <person name="Morin E."/>
            <person name="Salamov A."/>
            <person name="Lipzen A."/>
            <person name="Mereny Z."/>
            <person name="Hegedus B."/>
            <person name="Baldrian P."/>
            <person name="Stursova M."/>
            <person name="Weitz H."/>
            <person name="Taylor A."/>
            <person name="Grigoriev I.V."/>
            <person name="Nagy L.G."/>
            <person name="Martin F."/>
            <person name="Kauserud H."/>
        </authorList>
    </citation>
    <scope>NUCLEOTIDE SEQUENCE</scope>
    <source>
        <strain evidence="5">CBHHK188m</strain>
    </source>
</reference>
<dbReference type="Proteomes" id="UP001215280">
    <property type="component" value="Unassembled WGS sequence"/>
</dbReference>
<dbReference type="SUPFAM" id="SSF118310">
    <property type="entry name" value="AN1-like Zinc finger"/>
    <property type="match status" value="2"/>
</dbReference>
<sequence>MSLFDIGAQCSHSPCKEIDFLPILCRCQHYFCRAHSPADAHGCTYTKSAESLLSPPGPSTRERCAVDKCTKPSLESFIASDTEGRTPATCSHCKAAFCAEHRHPKSHSCQITPSAEPKNEAARALLAKNFPSTSRAKMAPAAPRAPKIPTDPVKLAQFRKIELMKMRHRAVPVDPKDKLVSLPQDDRLHIKVPCDDKTEKVFWVRKSLGTGRVLDLLAGQLGLSSDSSPLELLKVSGTNPEDRVKCRNDQVFSKQVEEGSTLVVSRCTPS</sequence>
<evidence type="ECO:0000313" key="5">
    <source>
        <dbReference type="EMBL" id="KAJ7764497.1"/>
    </source>
</evidence>
<dbReference type="InterPro" id="IPR035896">
    <property type="entry name" value="AN1-like_Znf"/>
</dbReference>
<dbReference type="InterPro" id="IPR000058">
    <property type="entry name" value="Znf_AN1"/>
</dbReference>
<feature type="domain" description="AN1-type" evidence="4">
    <location>
        <begin position="64"/>
        <end position="114"/>
    </location>
</feature>